<gene>
    <name evidence="3" type="primary">LOC106118591</name>
</gene>
<evidence type="ECO:0000313" key="3">
    <source>
        <dbReference type="RefSeq" id="XP_013168715.1"/>
    </source>
</evidence>
<keyword evidence="2" id="KW-0106">Calcium</keyword>
<keyword evidence="2" id="KW-0564">Palmitate</keyword>
<dbReference type="Pfam" id="PF03803">
    <property type="entry name" value="Scramblase"/>
    <property type="match status" value="1"/>
</dbReference>
<dbReference type="PANTHER" id="PTHR23248:SF4">
    <property type="entry name" value="PHOSPHOLIPID SCRAMBLASE"/>
    <property type="match status" value="1"/>
</dbReference>
<keyword evidence="2" id="KW-0449">Lipoprotein</keyword>
<dbReference type="Proteomes" id="UP000694872">
    <property type="component" value="Unplaced"/>
</dbReference>
<accession>A0AAJ6ZB00</accession>
<dbReference type="RefSeq" id="XP_013168715.1">
    <property type="nucleotide sequence ID" value="XM_013313261.1"/>
</dbReference>
<dbReference type="AlphaFoldDB" id="A0AAJ6ZB00"/>
<dbReference type="KEGG" id="pxu:106118591"/>
<dbReference type="PANTHER" id="PTHR23248">
    <property type="entry name" value="PHOSPHOLIPID SCRAMBLASE-RELATED"/>
    <property type="match status" value="1"/>
</dbReference>
<dbReference type="GeneID" id="106118591"/>
<dbReference type="GO" id="GO:0017128">
    <property type="term" value="F:phospholipid scramblase activity"/>
    <property type="evidence" value="ECO:0007669"/>
    <property type="project" value="InterPro"/>
</dbReference>
<proteinExistence type="inferred from homology"/>
<evidence type="ECO:0000256" key="1">
    <source>
        <dbReference type="ARBA" id="ARBA00005350"/>
    </source>
</evidence>
<dbReference type="InterPro" id="IPR005552">
    <property type="entry name" value="Scramblase"/>
</dbReference>
<sequence>MANYFKLTSHNHNLVHSCHRCFVEPGKGLEMTQAAPIPSVPAQVYGDLVKEPVSSVVAEVLEPCQSSEEAPPSLLDDLTSVEHLMITKRLRVKSVLFLRGKRNRFHVRTPDRNLVYTVEEENSWWVGYFCYGLRPLQLRVCNGEGAEVLRVLRPYACTPRVLPCQLQNLQVFSPPGHLIGTIEQQWAAVRPVYLIKNENGEELFWIRGPFITLSLFRDVEFGIARADGVPVGSTCKRWQGLMHAMFFAPITDRFNVEFDRSLSVEEKALLLAATLLIDYMYYDV</sequence>
<organism evidence="3">
    <name type="scientific">Papilio xuthus</name>
    <name type="common">Asian swallowtail butterfly</name>
    <dbReference type="NCBI Taxonomy" id="66420"/>
    <lineage>
        <taxon>Eukaryota</taxon>
        <taxon>Metazoa</taxon>
        <taxon>Ecdysozoa</taxon>
        <taxon>Arthropoda</taxon>
        <taxon>Hexapoda</taxon>
        <taxon>Insecta</taxon>
        <taxon>Pterygota</taxon>
        <taxon>Neoptera</taxon>
        <taxon>Endopterygota</taxon>
        <taxon>Lepidoptera</taxon>
        <taxon>Glossata</taxon>
        <taxon>Ditrysia</taxon>
        <taxon>Papilionoidea</taxon>
        <taxon>Papilionidae</taxon>
        <taxon>Papilioninae</taxon>
        <taxon>Papilio</taxon>
    </lineage>
</organism>
<comment type="similarity">
    <text evidence="1 2">Belongs to the phospholipid scramblase family.</text>
</comment>
<name>A0AAJ6ZB00_PAPXU</name>
<dbReference type="GO" id="GO:0005886">
    <property type="term" value="C:plasma membrane"/>
    <property type="evidence" value="ECO:0007669"/>
    <property type="project" value="TreeGrafter"/>
</dbReference>
<evidence type="ECO:0000256" key="2">
    <source>
        <dbReference type="RuleBase" id="RU363116"/>
    </source>
</evidence>
<protein>
    <recommendedName>
        <fullName evidence="2">Phospholipid scramblase</fullName>
    </recommendedName>
</protein>
<reference evidence="3" key="1">
    <citation type="submission" date="2025-08" db="UniProtKB">
        <authorList>
            <consortium name="RefSeq"/>
        </authorList>
    </citation>
    <scope>IDENTIFICATION</scope>
</reference>
<comment type="function">
    <text evidence="2">May mediate accelerated ATP-independent bidirectional transbilayer migration of phospholipids upon binding calcium ions that results in a loss of phospholipid asymmetry in the plasma membrane.</text>
</comment>
<comment type="cofactor">
    <cofactor evidence="2">
        <name>Ca(2+)</name>
        <dbReference type="ChEBI" id="CHEBI:29108"/>
    </cofactor>
</comment>